<reference evidence="3 4" key="1">
    <citation type="journal article" date="2012" name="PLoS Pathog.">
        <title>Diverse lifestyles and strategies of plant pathogenesis encoded in the genomes of eighteen Dothideomycetes fungi.</title>
        <authorList>
            <person name="Ohm R.A."/>
            <person name="Feau N."/>
            <person name="Henrissat B."/>
            <person name="Schoch C.L."/>
            <person name="Horwitz B.A."/>
            <person name="Barry K.W."/>
            <person name="Condon B.J."/>
            <person name="Copeland A.C."/>
            <person name="Dhillon B."/>
            <person name="Glaser F."/>
            <person name="Hesse C.N."/>
            <person name="Kosti I."/>
            <person name="LaButti K."/>
            <person name="Lindquist E.A."/>
            <person name="Lucas S."/>
            <person name="Salamov A.A."/>
            <person name="Bradshaw R.E."/>
            <person name="Ciuffetti L."/>
            <person name="Hamelin R.C."/>
            <person name="Kema G.H.J."/>
            <person name="Lawrence C."/>
            <person name="Scott J.A."/>
            <person name="Spatafora J.W."/>
            <person name="Turgeon B.G."/>
            <person name="de Wit P.J.G.M."/>
            <person name="Zhong S."/>
            <person name="Goodwin S.B."/>
            <person name="Grigoriev I.V."/>
        </authorList>
    </citation>
    <scope>NUCLEOTIDE SEQUENCE [LARGE SCALE GENOMIC DNA]</scope>
    <source>
        <strain evidence="3 4">CIRAD86</strain>
    </source>
</reference>
<dbReference type="EMBL" id="KB446563">
    <property type="protein sequence ID" value="EME78600.1"/>
    <property type="molecule type" value="Genomic_DNA"/>
</dbReference>
<dbReference type="Pfam" id="PF20150">
    <property type="entry name" value="2EXR"/>
    <property type="match status" value="1"/>
</dbReference>
<organism evidence="3 4">
    <name type="scientific">Pseudocercospora fijiensis (strain CIRAD86)</name>
    <name type="common">Black leaf streak disease fungus</name>
    <name type="synonym">Mycosphaerella fijiensis</name>
    <dbReference type="NCBI Taxonomy" id="383855"/>
    <lineage>
        <taxon>Eukaryota</taxon>
        <taxon>Fungi</taxon>
        <taxon>Dikarya</taxon>
        <taxon>Ascomycota</taxon>
        <taxon>Pezizomycotina</taxon>
        <taxon>Dothideomycetes</taxon>
        <taxon>Dothideomycetidae</taxon>
        <taxon>Mycosphaerellales</taxon>
        <taxon>Mycosphaerellaceae</taxon>
        <taxon>Pseudocercospora</taxon>
    </lineage>
</organism>
<protein>
    <recommendedName>
        <fullName evidence="2">2EXR domain-containing protein</fullName>
    </recommendedName>
</protein>
<gene>
    <name evidence="3" type="ORF">MYCFIDRAFT_178721</name>
</gene>
<dbReference type="eggNOG" id="ENOG502RQGU">
    <property type="taxonomic scope" value="Eukaryota"/>
</dbReference>
<proteinExistence type="predicted"/>
<feature type="compositionally biased region" description="Acidic residues" evidence="1">
    <location>
        <begin position="357"/>
        <end position="371"/>
    </location>
</feature>
<dbReference type="RefSeq" id="XP_007930944.1">
    <property type="nucleotide sequence ID" value="XM_007932753.1"/>
</dbReference>
<dbReference type="VEuPathDB" id="FungiDB:MYCFIDRAFT_178721"/>
<dbReference type="KEGG" id="pfj:MYCFIDRAFT_178721"/>
<dbReference type="InterPro" id="IPR045518">
    <property type="entry name" value="2EXR"/>
</dbReference>
<feature type="region of interest" description="Disordered" evidence="1">
    <location>
        <begin position="341"/>
        <end position="387"/>
    </location>
</feature>
<dbReference type="Proteomes" id="UP000016932">
    <property type="component" value="Unassembled WGS sequence"/>
</dbReference>
<name>M2YLI2_PSEFD</name>
<dbReference type="PANTHER" id="PTHR38790:SF8">
    <property type="entry name" value="F-BOX DOMAIN-CONTAINING PROTEIN"/>
    <property type="match status" value="1"/>
</dbReference>
<evidence type="ECO:0000313" key="3">
    <source>
        <dbReference type="EMBL" id="EME78600.1"/>
    </source>
</evidence>
<dbReference type="PANTHER" id="PTHR38790">
    <property type="entry name" value="2EXR DOMAIN-CONTAINING PROTEIN-RELATED"/>
    <property type="match status" value="1"/>
</dbReference>
<evidence type="ECO:0000256" key="1">
    <source>
        <dbReference type="SAM" id="MobiDB-lite"/>
    </source>
</evidence>
<dbReference type="AlphaFoldDB" id="M2YLI2"/>
<dbReference type="HOGENOM" id="CLU_713958_0_0_1"/>
<evidence type="ECO:0000259" key="2">
    <source>
        <dbReference type="Pfam" id="PF20150"/>
    </source>
</evidence>
<sequence length="387" mass="43055">MWLAEILQEVEADQSAQLVLHALRNFSRLDMTVLTPLNCEIGHFTVFLTVFPEGWMVDCGLPSERRGCGLSLRHSREDDDGNVSITWYDQSWLQALLAEFDALVHSHHKSTANVIEGALSSCADRFVRKDPQGKNDVRYALHLCTLLQNETRTLIQPTQIGSSQTRDCCFTIVMASTTPGRIGLFDLPPELRNEIYAYALAEDKPVEVDRSDSPRKPPALLRICRQVYHEAWPIFYRVNIFQTDCYNSAEVFLGGLSDKALSSLRCLRATNAQQSRLAKFMTGWWISFVKTSLEKLHVRGGRRKVSADALFMPMPVGSTYEVNWVTSAQIPDFVIKSEQKTPISRQAKTPLTAAEDSLSDVDDGSDPEDSSDASSGSDGDGDGDDGA</sequence>
<feature type="domain" description="2EXR" evidence="2">
    <location>
        <begin position="186"/>
        <end position="240"/>
    </location>
</feature>
<keyword evidence="4" id="KW-1185">Reference proteome</keyword>
<dbReference type="OrthoDB" id="62952at2759"/>
<accession>M2YLI2</accession>
<dbReference type="GeneID" id="19333984"/>
<evidence type="ECO:0000313" key="4">
    <source>
        <dbReference type="Proteomes" id="UP000016932"/>
    </source>
</evidence>